<dbReference type="Proteomes" id="UP001341840">
    <property type="component" value="Unassembled WGS sequence"/>
</dbReference>
<sequence>MPQPQHRYDPRSSDTENWTASLNQPEGIARTRKPRSPRDPRLLSDTSSPPNSSTPKGTASPHHQAKMEDYQEA</sequence>
<feature type="compositionally biased region" description="Low complexity" evidence="1">
    <location>
        <begin position="44"/>
        <end position="58"/>
    </location>
</feature>
<organism evidence="2 3">
    <name type="scientific">Stylosanthes scabra</name>
    <dbReference type="NCBI Taxonomy" id="79078"/>
    <lineage>
        <taxon>Eukaryota</taxon>
        <taxon>Viridiplantae</taxon>
        <taxon>Streptophyta</taxon>
        <taxon>Embryophyta</taxon>
        <taxon>Tracheophyta</taxon>
        <taxon>Spermatophyta</taxon>
        <taxon>Magnoliopsida</taxon>
        <taxon>eudicotyledons</taxon>
        <taxon>Gunneridae</taxon>
        <taxon>Pentapetalae</taxon>
        <taxon>rosids</taxon>
        <taxon>fabids</taxon>
        <taxon>Fabales</taxon>
        <taxon>Fabaceae</taxon>
        <taxon>Papilionoideae</taxon>
        <taxon>50 kb inversion clade</taxon>
        <taxon>dalbergioids sensu lato</taxon>
        <taxon>Dalbergieae</taxon>
        <taxon>Pterocarpus clade</taxon>
        <taxon>Stylosanthes</taxon>
    </lineage>
</organism>
<evidence type="ECO:0000313" key="3">
    <source>
        <dbReference type="Proteomes" id="UP001341840"/>
    </source>
</evidence>
<protein>
    <submittedName>
        <fullName evidence="2">Uncharacterized protein</fullName>
    </submittedName>
</protein>
<reference evidence="2 3" key="1">
    <citation type="journal article" date="2023" name="Plants (Basel)">
        <title>Bridging the Gap: Combining Genomics and Transcriptomics Approaches to Understand Stylosanthes scabra, an Orphan Legume from the Brazilian Caatinga.</title>
        <authorList>
            <person name="Ferreira-Neto J.R.C."/>
            <person name="da Silva M.D."/>
            <person name="Binneck E."/>
            <person name="de Melo N.F."/>
            <person name="da Silva R.H."/>
            <person name="de Melo A.L.T.M."/>
            <person name="Pandolfi V."/>
            <person name="Bustamante F.O."/>
            <person name="Brasileiro-Vidal A.C."/>
            <person name="Benko-Iseppon A.M."/>
        </authorList>
    </citation>
    <scope>NUCLEOTIDE SEQUENCE [LARGE SCALE GENOMIC DNA]</scope>
    <source>
        <tissue evidence="2">Leaves</tissue>
    </source>
</reference>
<keyword evidence="3" id="KW-1185">Reference proteome</keyword>
<accession>A0ABU6TVF2</accession>
<gene>
    <name evidence="2" type="ORF">PIB30_096006</name>
</gene>
<comment type="caution">
    <text evidence="2">The sequence shown here is derived from an EMBL/GenBank/DDBJ whole genome shotgun (WGS) entry which is preliminary data.</text>
</comment>
<proteinExistence type="predicted"/>
<evidence type="ECO:0000313" key="2">
    <source>
        <dbReference type="EMBL" id="MED6152851.1"/>
    </source>
</evidence>
<feature type="compositionally biased region" description="Basic and acidic residues" evidence="1">
    <location>
        <begin position="1"/>
        <end position="14"/>
    </location>
</feature>
<feature type="compositionally biased region" description="Polar residues" evidence="1">
    <location>
        <begin position="15"/>
        <end position="24"/>
    </location>
</feature>
<name>A0ABU6TVF2_9FABA</name>
<feature type="non-terminal residue" evidence="2">
    <location>
        <position position="73"/>
    </location>
</feature>
<evidence type="ECO:0000256" key="1">
    <source>
        <dbReference type="SAM" id="MobiDB-lite"/>
    </source>
</evidence>
<dbReference type="EMBL" id="JASCZI010092860">
    <property type="protein sequence ID" value="MED6152851.1"/>
    <property type="molecule type" value="Genomic_DNA"/>
</dbReference>
<feature type="region of interest" description="Disordered" evidence="1">
    <location>
        <begin position="1"/>
        <end position="73"/>
    </location>
</feature>